<dbReference type="EMBL" id="MSZX01000001">
    <property type="protein sequence ID" value="OPA81329.1"/>
    <property type="molecule type" value="Genomic_DNA"/>
</dbReference>
<dbReference type="InterPro" id="IPR013785">
    <property type="entry name" value="Aldolase_TIM"/>
</dbReference>
<evidence type="ECO:0000313" key="2">
    <source>
        <dbReference type="EMBL" id="OPA81329.1"/>
    </source>
</evidence>
<protein>
    <submittedName>
        <fullName evidence="2">Phosphosulfolactate synthase</fullName>
    </submittedName>
</protein>
<organism evidence="2 3">
    <name type="scientific">Paenibacillus selenitireducens</name>
    <dbReference type="NCBI Taxonomy" id="1324314"/>
    <lineage>
        <taxon>Bacteria</taxon>
        <taxon>Bacillati</taxon>
        <taxon>Bacillota</taxon>
        <taxon>Bacilli</taxon>
        <taxon>Bacillales</taxon>
        <taxon>Paenibacillaceae</taxon>
        <taxon>Paenibacillus</taxon>
    </lineage>
</organism>
<evidence type="ECO:0000256" key="1">
    <source>
        <dbReference type="ARBA" id="ARBA00010424"/>
    </source>
</evidence>
<dbReference type="Gene3D" id="3.20.20.70">
    <property type="entry name" value="Aldolase class I"/>
    <property type="match status" value="1"/>
</dbReference>
<accession>A0A1T2XN82</accession>
<dbReference type="AlphaFoldDB" id="A0A1T2XN82"/>
<dbReference type="RefSeq" id="WP_078497061.1">
    <property type="nucleotide sequence ID" value="NZ_MSZX01000001.1"/>
</dbReference>
<name>A0A1T2XN82_9BACL</name>
<dbReference type="Pfam" id="PF02679">
    <property type="entry name" value="ComA"/>
    <property type="match status" value="1"/>
</dbReference>
<comment type="similarity">
    <text evidence="1">Belongs to the phosphosulfolactate synthase family.</text>
</comment>
<dbReference type="PANTHER" id="PTHR48413">
    <property type="match status" value="1"/>
</dbReference>
<sequence length="272" mass="30200">MQVITSPCWHARLADPSNVREAKPRITGRTMVIDKGLGLHAFEDLMQTAGAYIDVLKLGFGTSALYSSEILRKKAELARAHHICLIPGGTFLEVAVQQGVVPSFFDTVAAAGFTGVEVSDGTIALSRQLRNELIDRALDHGLHVFTEFGKKLTGSSIDYSELIHTIYEDRHRGAELITMEGRESGMGVGIYNDSGGCKEEEFERMLLHIPNMDWILWEAPLKSQQLFLIQAIGTKVNLGNIPPQEVMSLEALRRGLRSDTFELLHQTCDYMI</sequence>
<dbReference type="SUPFAM" id="SSF102110">
    <property type="entry name" value="(2r)-phospho-3-sulfolactate synthase ComA"/>
    <property type="match status" value="1"/>
</dbReference>
<dbReference type="STRING" id="1324314.BVG16_03170"/>
<evidence type="ECO:0000313" key="3">
    <source>
        <dbReference type="Proteomes" id="UP000190188"/>
    </source>
</evidence>
<dbReference type="OrthoDB" id="7809088at2"/>
<comment type="caution">
    <text evidence="2">The sequence shown here is derived from an EMBL/GenBank/DDBJ whole genome shotgun (WGS) entry which is preliminary data.</text>
</comment>
<dbReference type="Proteomes" id="UP000190188">
    <property type="component" value="Unassembled WGS sequence"/>
</dbReference>
<gene>
    <name evidence="2" type="ORF">BVG16_03170</name>
</gene>
<keyword evidence="3" id="KW-1185">Reference proteome</keyword>
<proteinExistence type="inferred from homology"/>
<dbReference type="InterPro" id="IPR036112">
    <property type="entry name" value="ComA_synth_sf"/>
</dbReference>
<dbReference type="PANTHER" id="PTHR48413:SF1">
    <property type="entry name" value="PROTEIN HEAT-STRESS-ASSOCIATED 32"/>
    <property type="match status" value="1"/>
</dbReference>
<dbReference type="InterPro" id="IPR003830">
    <property type="entry name" value="ComA_synth"/>
</dbReference>
<reference evidence="2 3" key="1">
    <citation type="submission" date="2017-01" db="EMBL/GenBank/DDBJ databases">
        <title>Genome analysis of Paenibacillus selenitrireducens ES3-24.</title>
        <authorList>
            <person name="Xu D."/>
            <person name="Yao R."/>
            <person name="Zheng S."/>
        </authorList>
    </citation>
    <scope>NUCLEOTIDE SEQUENCE [LARGE SCALE GENOMIC DNA]</scope>
    <source>
        <strain evidence="2 3">ES3-24</strain>
    </source>
</reference>